<dbReference type="Proteomes" id="UP000001997">
    <property type="component" value="Unassembled WGS sequence"/>
</dbReference>
<dbReference type="InParanoid" id="A5DNZ3"/>
<dbReference type="AlphaFoldDB" id="A5DNZ3"/>
<accession>A5DNZ3</accession>
<dbReference type="EMBL" id="CH408160">
    <property type="protein sequence ID" value="EDK40896.1"/>
    <property type="molecule type" value="Genomic_DNA"/>
</dbReference>
<dbReference type="RefSeq" id="XP_001483039.1">
    <property type="nucleotide sequence ID" value="XM_001482989.1"/>
</dbReference>
<dbReference type="HOGENOM" id="CLU_1670036_0_0_1"/>
<feature type="compositionally biased region" description="Basic residues" evidence="1">
    <location>
        <begin position="1"/>
        <end position="10"/>
    </location>
</feature>
<proteinExistence type="predicted"/>
<protein>
    <submittedName>
        <fullName evidence="2">Uncharacterized protein</fullName>
    </submittedName>
</protein>
<feature type="compositionally biased region" description="Polar residues" evidence="1">
    <location>
        <begin position="11"/>
        <end position="21"/>
    </location>
</feature>
<name>A5DNZ3_PICGU</name>
<dbReference type="VEuPathDB" id="FungiDB:PGUG_04994"/>
<reference evidence="2 3" key="1">
    <citation type="journal article" date="2009" name="Nature">
        <title>Evolution of pathogenicity and sexual reproduction in eight Candida genomes.</title>
        <authorList>
            <person name="Butler G."/>
            <person name="Rasmussen M.D."/>
            <person name="Lin M.F."/>
            <person name="Santos M.A."/>
            <person name="Sakthikumar S."/>
            <person name="Munro C.A."/>
            <person name="Rheinbay E."/>
            <person name="Grabherr M."/>
            <person name="Forche A."/>
            <person name="Reedy J.L."/>
            <person name="Agrafioti I."/>
            <person name="Arnaud M.B."/>
            <person name="Bates S."/>
            <person name="Brown A.J."/>
            <person name="Brunke S."/>
            <person name="Costanzo M.C."/>
            <person name="Fitzpatrick D.A."/>
            <person name="de Groot P.W."/>
            <person name="Harris D."/>
            <person name="Hoyer L.L."/>
            <person name="Hube B."/>
            <person name="Klis F.M."/>
            <person name="Kodira C."/>
            <person name="Lennard N."/>
            <person name="Logue M.E."/>
            <person name="Martin R."/>
            <person name="Neiman A.M."/>
            <person name="Nikolaou E."/>
            <person name="Quail M.A."/>
            <person name="Quinn J."/>
            <person name="Santos M.C."/>
            <person name="Schmitzberger F.F."/>
            <person name="Sherlock G."/>
            <person name="Shah P."/>
            <person name="Silverstein K.A."/>
            <person name="Skrzypek M.S."/>
            <person name="Soll D."/>
            <person name="Staggs R."/>
            <person name="Stansfield I."/>
            <person name="Stumpf M.P."/>
            <person name="Sudbery P.E."/>
            <person name="Srikantha T."/>
            <person name="Zeng Q."/>
            <person name="Berman J."/>
            <person name="Berriman M."/>
            <person name="Heitman J."/>
            <person name="Gow N.A."/>
            <person name="Lorenz M.C."/>
            <person name="Birren B.W."/>
            <person name="Kellis M."/>
            <person name="Cuomo C.A."/>
        </authorList>
    </citation>
    <scope>NUCLEOTIDE SEQUENCE [LARGE SCALE GENOMIC DNA]</scope>
    <source>
        <strain evidence="3">ATCC 6260 / CBS 566 / DSM 6381 / JCM 1539 / NBRC 10279 / NRRL Y-324</strain>
    </source>
</reference>
<organism evidence="2 3">
    <name type="scientific">Meyerozyma guilliermondii (strain ATCC 6260 / CBS 566 / DSM 6381 / JCM 1539 / NBRC 10279 / NRRL Y-324)</name>
    <name type="common">Yeast</name>
    <name type="synonym">Candida guilliermondii</name>
    <dbReference type="NCBI Taxonomy" id="294746"/>
    <lineage>
        <taxon>Eukaryota</taxon>
        <taxon>Fungi</taxon>
        <taxon>Dikarya</taxon>
        <taxon>Ascomycota</taxon>
        <taxon>Saccharomycotina</taxon>
        <taxon>Pichiomycetes</taxon>
        <taxon>Debaryomycetaceae</taxon>
        <taxon>Meyerozyma</taxon>
    </lineage>
</organism>
<dbReference type="KEGG" id="pgu:PGUG_04994"/>
<feature type="compositionally biased region" description="Basic and acidic residues" evidence="1">
    <location>
        <begin position="94"/>
        <end position="106"/>
    </location>
</feature>
<evidence type="ECO:0000313" key="2">
    <source>
        <dbReference type="EMBL" id="EDK40896.1"/>
    </source>
</evidence>
<evidence type="ECO:0000256" key="1">
    <source>
        <dbReference type="SAM" id="MobiDB-lite"/>
    </source>
</evidence>
<dbReference type="GeneID" id="5124848"/>
<sequence length="158" mass="17485">MHDAHHHHPSHQTSAVPQQLYPSLPQPKMDPYANQYGSYNYGFPQVNRQVGQSYGDGMVSMEFGGVSAHQKSGKKNDGTEEAVASLGKLSLSDSKSETKSSDSKKPAEFDIEDVLKHKALVDMVVSYLRDLRDAEEKSNSENQPKASENKLYPTITAF</sequence>
<feature type="region of interest" description="Disordered" evidence="1">
    <location>
        <begin position="66"/>
        <end position="106"/>
    </location>
</feature>
<feature type="region of interest" description="Disordered" evidence="1">
    <location>
        <begin position="1"/>
        <end position="32"/>
    </location>
</feature>
<dbReference type="STRING" id="294746.A5DNZ3"/>
<feature type="region of interest" description="Disordered" evidence="1">
    <location>
        <begin position="133"/>
        <end position="158"/>
    </location>
</feature>
<evidence type="ECO:0000313" key="3">
    <source>
        <dbReference type="Proteomes" id="UP000001997"/>
    </source>
</evidence>
<keyword evidence="3" id="KW-1185">Reference proteome</keyword>
<gene>
    <name evidence="2" type="ORF">PGUG_04994</name>
</gene>